<reference evidence="1" key="1">
    <citation type="journal article" date="2014" name="Front. Microbiol.">
        <title>High frequency of phylogenetically diverse reductive dehalogenase-homologous genes in deep subseafloor sedimentary metagenomes.</title>
        <authorList>
            <person name="Kawai M."/>
            <person name="Futagami T."/>
            <person name="Toyoda A."/>
            <person name="Takaki Y."/>
            <person name="Nishi S."/>
            <person name="Hori S."/>
            <person name="Arai W."/>
            <person name="Tsubouchi T."/>
            <person name="Morono Y."/>
            <person name="Uchiyama I."/>
            <person name="Ito T."/>
            <person name="Fujiyama A."/>
            <person name="Inagaki F."/>
            <person name="Takami H."/>
        </authorList>
    </citation>
    <scope>NUCLEOTIDE SEQUENCE</scope>
    <source>
        <strain evidence="1">Expedition CK06-06</strain>
    </source>
</reference>
<dbReference type="AlphaFoldDB" id="X1HML1"/>
<gene>
    <name evidence="1" type="ORF">S03H2_34355</name>
</gene>
<dbReference type="EMBL" id="BARU01020958">
    <property type="protein sequence ID" value="GAH55064.1"/>
    <property type="molecule type" value="Genomic_DNA"/>
</dbReference>
<proteinExistence type="predicted"/>
<protein>
    <submittedName>
        <fullName evidence="1">Uncharacterized protein</fullName>
    </submittedName>
</protein>
<accession>X1HML1</accession>
<organism evidence="1">
    <name type="scientific">marine sediment metagenome</name>
    <dbReference type="NCBI Taxonomy" id="412755"/>
    <lineage>
        <taxon>unclassified sequences</taxon>
        <taxon>metagenomes</taxon>
        <taxon>ecological metagenomes</taxon>
    </lineage>
</organism>
<evidence type="ECO:0000313" key="1">
    <source>
        <dbReference type="EMBL" id="GAH55064.1"/>
    </source>
</evidence>
<name>X1HML1_9ZZZZ</name>
<comment type="caution">
    <text evidence="1">The sequence shown here is derived from an EMBL/GenBank/DDBJ whole genome shotgun (WGS) entry which is preliminary data.</text>
</comment>
<sequence length="54" mass="6164">MLITNATGFKLRFSIPKQISMDEVEEAFAYIIAKGCSLNIPEEHYSISIEEEKK</sequence>